<evidence type="ECO:0000256" key="6">
    <source>
        <dbReference type="SAM" id="MobiDB-lite"/>
    </source>
</evidence>
<feature type="compositionally biased region" description="Polar residues" evidence="6">
    <location>
        <begin position="460"/>
        <end position="489"/>
    </location>
</feature>
<feature type="compositionally biased region" description="Polar residues" evidence="6">
    <location>
        <begin position="948"/>
        <end position="967"/>
    </location>
</feature>
<dbReference type="OrthoDB" id="8862460at2759"/>
<dbReference type="Pfam" id="PF00225">
    <property type="entry name" value="Kinesin"/>
    <property type="match status" value="1"/>
</dbReference>
<feature type="region of interest" description="Disordered" evidence="6">
    <location>
        <begin position="1155"/>
        <end position="1199"/>
    </location>
</feature>
<evidence type="ECO:0000259" key="7">
    <source>
        <dbReference type="PROSITE" id="PS50067"/>
    </source>
</evidence>
<feature type="region of interest" description="Disordered" evidence="6">
    <location>
        <begin position="436"/>
        <end position="455"/>
    </location>
</feature>
<dbReference type="EMBL" id="CAJHNH020006990">
    <property type="protein sequence ID" value="CAG5134262.1"/>
    <property type="molecule type" value="Genomic_DNA"/>
</dbReference>
<evidence type="ECO:0000256" key="3">
    <source>
        <dbReference type="ARBA" id="ARBA00022840"/>
    </source>
</evidence>
<feature type="region of interest" description="Disordered" evidence="6">
    <location>
        <begin position="879"/>
        <end position="991"/>
    </location>
</feature>
<dbReference type="GO" id="GO:0007018">
    <property type="term" value="P:microtubule-based movement"/>
    <property type="evidence" value="ECO:0007669"/>
    <property type="project" value="InterPro"/>
</dbReference>
<name>A0A8S4A1T2_9EUPU</name>
<feature type="compositionally biased region" description="Low complexity" evidence="6">
    <location>
        <begin position="518"/>
        <end position="546"/>
    </location>
</feature>
<evidence type="ECO:0000256" key="4">
    <source>
        <dbReference type="ARBA" id="ARBA00023212"/>
    </source>
</evidence>
<keyword evidence="9" id="KW-1185">Reference proteome</keyword>
<keyword evidence="2" id="KW-0547">Nucleotide-binding</keyword>
<dbReference type="InterPro" id="IPR027640">
    <property type="entry name" value="Kinesin-like_fam"/>
</dbReference>
<dbReference type="GO" id="GO:0003777">
    <property type="term" value="F:microtubule motor activity"/>
    <property type="evidence" value="ECO:0007669"/>
    <property type="project" value="InterPro"/>
</dbReference>
<protein>
    <recommendedName>
        <fullName evidence="7">Kinesin motor domain-containing protein</fullName>
    </recommendedName>
</protein>
<keyword evidence="3" id="KW-0067">ATP-binding</keyword>
<dbReference type="AlphaFoldDB" id="A0A8S4A1T2"/>
<feature type="compositionally biased region" description="Basic residues" evidence="6">
    <location>
        <begin position="1103"/>
        <end position="1112"/>
    </location>
</feature>
<feature type="compositionally biased region" description="Polar residues" evidence="6">
    <location>
        <begin position="1056"/>
        <end position="1073"/>
    </location>
</feature>
<proteinExistence type="inferred from homology"/>
<evidence type="ECO:0000313" key="9">
    <source>
        <dbReference type="Proteomes" id="UP000678393"/>
    </source>
</evidence>
<gene>
    <name evidence="8" type="ORF">CUNI_LOCUS19820</name>
</gene>
<feature type="compositionally biased region" description="Low complexity" evidence="6">
    <location>
        <begin position="908"/>
        <end position="939"/>
    </location>
</feature>
<dbReference type="PROSITE" id="PS50067">
    <property type="entry name" value="KINESIN_MOTOR_2"/>
    <property type="match status" value="1"/>
</dbReference>
<dbReference type="PANTHER" id="PTHR21608:SF7">
    <property type="entry name" value="KINESIN-LIKE PROTEIN CG14535"/>
    <property type="match status" value="1"/>
</dbReference>
<feature type="compositionally biased region" description="Low complexity" evidence="6">
    <location>
        <begin position="1118"/>
        <end position="1133"/>
    </location>
</feature>
<comment type="caution">
    <text evidence="5">Lacks conserved residue(s) required for the propagation of feature annotation.</text>
</comment>
<dbReference type="PRINTS" id="PR00380">
    <property type="entry name" value="KINESINHEAVY"/>
</dbReference>
<keyword evidence="4" id="KW-0963">Cytoplasm</keyword>
<feature type="region of interest" description="Disordered" evidence="6">
    <location>
        <begin position="98"/>
        <end position="121"/>
    </location>
</feature>
<feature type="compositionally biased region" description="Basic and acidic residues" evidence="6">
    <location>
        <begin position="168"/>
        <end position="179"/>
    </location>
</feature>
<dbReference type="InterPro" id="IPR036961">
    <property type="entry name" value="Kinesin_motor_dom_sf"/>
</dbReference>
<evidence type="ECO:0000256" key="2">
    <source>
        <dbReference type="ARBA" id="ARBA00022741"/>
    </source>
</evidence>
<dbReference type="PANTHER" id="PTHR21608">
    <property type="entry name" value="KINESIN-LIKE PROTEIN CG14535"/>
    <property type="match status" value="1"/>
</dbReference>
<feature type="region of interest" description="Disordered" evidence="6">
    <location>
        <begin position="594"/>
        <end position="624"/>
    </location>
</feature>
<dbReference type="GO" id="GO:0005856">
    <property type="term" value="C:cytoskeleton"/>
    <property type="evidence" value="ECO:0007669"/>
    <property type="project" value="UniProtKB-SubCell"/>
</dbReference>
<feature type="non-terminal residue" evidence="8">
    <location>
        <position position="1230"/>
    </location>
</feature>
<dbReference type="GO" id="GO:0005524">
    <property type="term" value="F:ATP binding"/>
    <property type="evidence" value="ECO:0007669"/>
    <property type="project" value="UniProtKB-KW"/>
</dbReference>
<feature type="compositionally biased region" description="Basic and acidic residues" evidence="6">
    <location>
        <begin position="436"/>
        <end position="448"/>
    </location>
</feature>
<evidence type="ECO:0000313" key="8">
    <source>
        <dbReference type="EMBL" id="CAG5134262.1"/>
    </source>
</evidence>
<dbReference type="Gene3D" id="3.40.850.10">
    <property type="entry name" value="Kinesin motor domain"/>
    <property type="match status" value="1"/>
</dbReference>
<comment type="caution">
    <text evidence="8">The sequence shown here is derived from an EMBL/GenBank/DDBJ whole genome shotgun (WGS) entry which is preliminary data.</text>
</comment>
<accession>A0A8S4A1T2</accession>
<comment type="subcellular location">
    <subcellularLocation>
        <location evidence="1">Cytoplasm</location>
        <location evidence="1">Cytoskeleton</location>
    </subcellularLocation>
</comment>
<feature type="region of interest" description="Disordered" evidence="6">
    <location>
        <begin position="165"/>
        <end position="221"/>
    </location>
</feature>
<comment type="similarity">
    <text evidence="5">Belongs to the TRAFAC class myosin-kinesin ATPase superfamily. Kinesin family.</text>
</comment>
<dbReference type="GO" id="GO:0008017">
    <property type="term" value="F:microtubule binding"/>
    <property type="evidence" value="ECO:0007669"/>
    <property type="project" value="InterPro"/>
</dbReference>
<dbReference type="SUPFAM" id="SSF52540">
    <property type="entry name" value="P-loop containing nucleoside triphosphate hydrolases"/>
    <property type="match status" value="1"/>
</dbReference>
<dbReference type="InterPro" id="IPR027417">
    <property type="entry name" value="P-loop_NTPase"/>
</dbReference>
<dbReference type="InterPro" id="IPR001752">
    <property type="entry name" value="Kinesin_motor_dom"/>
</dbReference>
<reference evidence="8" key="1">
    <citation type="submission" date="2021-04" db="EMBL/GenBank/DDBJ databases">
        <authorList>
            <consortium name="Molecular Ecology Group"/>
        </authorList>
    </citation>
    <scope>NUCLEOTIDE SEQUENCE</scope>
</reference>
<feature type="domain" description="Kinesin motor" evidence="7">
    <location>
        <begin position="1"/>
        <end position="96"/>
    </location>
</feature>
<evidence type="ECO:0000256" key="5">
    <source>
        <dbReference type="PROSITE-ProRule" id="PRU00283"/>
    </source>
</evidence>
<feature type="region of interest" description="Disordered" evidence="6">
    <location>
        <begin position="460"/>
        <end position="549"/>
    </location>
</feature>
<feature type="region of interest" description="Disordered" evidence="6">
    <location>
        <begin position="1023"/>
        <end position="1138"/>
    </location>
</feature>
<evidence type="ECO:0000256" key="1">
    <source>
        <dbReference type="ARBA" id="ARBA00004245"/>
    </source>
</evidence>
<feature type="region of interest" description="Disordered" evidence="6">
    <location>
        <begin position="268"/>
        <end position="295"/>
    </location>
</feature>
<feature type="compositionally biased region" description="Polar residues" evidence="6">
    <location>
        <begin position="879"/>
        <end position="901"/>
    </location>
</feature>
<sequence>AGGRSRLHLIDLGTSSRSKDPSNVSLSLSALGNVIMALLNGQRHVPHRDSKIAQLLRDSLGNLSCRTCMIAHVSSAVPHYNETLQVIQLAARIHRMKRRRTKFSSTSSEDSSTDGDVKFRRPYRGLRMGTLREDILYTSSHSDPDYTSSSEQSCDTVIYIGANGQSLSDRELTDNEGPPRHVPRTNPRLPRRPSGSRSSGDDSDSGRSMHSVRSLDSRFSGQPLMSHVGSVALPKLSHPLSVPGSPNPGLVKMGHIVGVFGKSSAASDGQAAESVGNTSSEQWQDKPAKVHSHSLQSKMAKVVHEKQRPLDGELWIDGPGASVSSEAKASELWVDGPQAFVVHQQPQSLTSSSSSLRDGHQQQPHHHLESFSRNGPTKKVDAEEQWVDGPKEMLVGSSQSQPMHTYSKGEHSRSSSQPRTCLPNKLSEKALKQALVKHMESVTRHESDVSNNDYSFLQETDSTNFQNSDSLVERSGSNRNKSECSNLVTSVKHVDAASSPMISTKKQKLSESPKKMRSSTQSPQLSPSPSPSVLQKSQIPSSSPSPTHRVVQWIKSVSSEQELAIGSESRKQDSCGHHLLQGSDSVLMTDAETNTEHDSDFERLAEETQTKTESDEDAEIHSPKQAAICEQFEISHFDTATMNRESIYEMEVEKHLEFIKTKDGSRLAAEVDNDTFSSVSCSNRDPDELDRDQSELESLLIQHTKVLTESKQTTQLARHLARNHSARNTSPTACEDDAEALELSRPLLSRKPDGASNPNLHQIFNEEDSINKINFNSLPGKSVFVHACHNDSTTALHTTSTKPYATLADDKNISHDISMQSSYGREDFSKHPLLSKSSITQKHNELPKHCTNCQTCTDSSPSCSIYCVAKPTHVIKDSVSNQQKQSVSGRKSYVPLSSPTVRNKLASSDKASCSSSSTTHSPQSSTTSSPLISTTSKSSAASPVQKASFKSRNGSITKLPTICSSRTSSPSAKDNKSKKKEKEKGSSGHTSLLSEIFHKGKGNDSDSGNDSGIVAHEKRLLSPYATVTKPRTPSHSSSGHGSDNSTISTDVHPDNSRNCTLMENIHGGTSSGYESMMRDSEATGSSSGHDDSSSVSSAEQKKGSKQKGKRSRSAPANSQESSTVSSQPSQAGSKSAGHNHQIWVDTRHLHKVKDEPLELKRYDPDEVERLGRRRAEDEVSKQKSNTKVEEDKRELSSSHDRIELEQNSWSFDCRLFLCFSCKSQQRGTDV</sequence>
<feature type="region of interest" description="Disordered" evidence="6">
    <location>
        <begin position="344"/>
        <end position="427"/>
    </location>
</feature>
<keyword evidence="4" id="KW-0206">Cytoskeleton</keyword>
<organism evidence="8 9">
    <name type="scientific">Candidula unifasciata</name>
    <dbReference type="NCBI Taxonomy" id="100452"/>
    <lineage>
        <taxon>Eukaryota</taxon>
        <taxon>Metazoa</taxon>
        <taxon>Spiralia</taxon>
        <taxon>Lophotrochozoa</taxon>
        <taxon>Mollusca</taxon>
        <taxon>Gastropoda</taxon>
        <taxon>Heterobranchia</taxon>
        <taxon>Euthyneura</taxon>
        <taxon>Panpulmonata</taxon>
        <taxon>Eupulmonata</taxon>
        <taxon>Stylommatophora</taxon>
        <taxon>Helicina</taxon>
        <taxon>Helicoidea</taxon>
        <taxon>Geomitridae</taxon>
        <taxon>Candidula</taxon>
    </lineage>
</organism>
<feature type="compositionally biased region" description="Basic and acidic residues" evidence="6">
    <location>
        <begin position="594"/>
        <end position="613"/>
    </location>
</feature>
<dbReference type="Proteomes" id="UP000678393">
    <property type="component" value="Unassembled WGS sequence"/>
</dbReference>